<keyword evidence="2" id="KW-1185">Reference proteome</keyword>
<proteinExistence type="predicted"/>
<gene>
    <name evidence="1" type="ORF">LITE_LOCUS24661</name>
</gene>
<dbReference type="Proteomes" id="UP001154282">
    <property type="component" value="Unassembled WGS sequence"/>
</dbReference>
<dbReference type="Gene3D" id="1.25.40.660">
    <property type="entry name" value="Vacuolar protein sorting-associated protein 35, helical subcomplex Vps35-C"/>
    <property type="match status" value="1"/>
</dbReference>
<accession>A0AAV0LL76</accession>
<comment type="caution">
    <text evidence="1">The sequence shown here is derived from an EMBL/GenBank/DDBJ whole genome shotgun (WGS) entry which is preliminary data.</text>
</comment>
<organism evidence="1 2">
    <name type="scientific">Linum tenue</name>
    <dbReference type="NCBI Taxonomy" id="586396"/>
    <lineage>
        <taxon>Eukaryota</taxon>
        <taxon>Viridiplantae</taxon>
        <taxon>Streptophyta</taxon>
        <taxon>Embryophyta</taxon>
        <taxon>Tracheophyta</taxon>
        <taxon>Spermatophyta</taxon>
        <taxon>Magnoliopsida</taxon>
        <taxon>eudicotyledons</taxon>
        <taxon>Gunneridae</taxon>
        <taxon>Pentapetalae</taxon>
        <taxon>rosids</taxon>
        <taxon>fabids</taxon>
        <taxon>Malpighiales</taxon>
        <taxon>Linaceae</taxon>
        <taxon>Linum</taxon>
    </lineage>
</organism>
<dbReference type="EMBL" id="CAMGYJ010000006">
    <property type="protein sequence ID" value="CAI0435324.1"/>
    <property type="molecule type" value="Genomic_DNA"/>
</dbReference>
<evidence type="ECO:0000313" key="2">
    <source>
        <dbReference type="Proteomes" id="UP001154282"/>
    </source>
</evidence>
<dbReference type="AlphaFoldDB" id="A0AAV0LL76"/>
<protein>
    <submittedName>
        <fullName evidence="1">Uncharacterized protein</fullName>
    </submittedName>
</protein>
<evidence type="ECO:0000313" key="1">
    <source>
        <dbReference type="EMBL" id="CAI0435324.1"/>
    </source>
</evidence>
<dbReference type="InterPro" id="IPR042491">
    <property type="entry name" value="Vps35_C"/>
</dbReference>
<feature type="non-terminal residue" evidence="1">
    <location>
        <position position="1"/>
    </location>
</feature>
<reference evidence="1" key="1">
    <citation type="submission" date="2022-08" db="EMBL/GenBank/DDBJ databases">
        <authorList>
            <person name="Gutierrez-Valencia J."/>
        </authorList>
    </citation>
    <scope>NUCLEOTIDE SEQUENCE</scope>
</reference>
<sequence length="191" mass="21210">DSGSNPSPASVNTPSSSRRLRFDFDCGRLCRCRRRPRKRRRHIRQPRARAPLQSLACVAAILIASSAAAEGTDAFSFVSPISPLVRASVNLYLYFYEKVNQHITVDAVNSLIELITTEMQQNDSSSSSSFCRVIKPKCDQYNIQDGLLGLTMGKVATIQGHEGIRVAVFLIRLILGIARPFMESFEDGYRG</sequence>
<name>A0AAV0LL76_9ROSI</name>